<protein>
    <submittedName>
        <fullName evidence="1">Uncharacterized protein</fullName>
    </submittedName>
</protein>
<proteinExistence type="predicted"/>
<dbReference type="Proteomes" id="UP000515680">
    <property type="component" value="Chromosome"/>
</dbReference>
<evidence type="ECO:0000313" key="1">
    <source>
        <dbReference type="EMBL" id="BBT41000.1"/>
    </source>
</evidence>
<reference evidence="1 2" key="1">
    <citation type="submission" date="2019-12" db="EMBL/GenBank/DDBJ databases">
        <title>complete genome sequences of Pseudomonas putida str. WP8-W18-CRE-01 isolated from wastewater treatment plant effluent.</title>
        <authorList>
            <person name="Sekizuka T."/>
            <person name="Itokawa K."/>
            <person name="Yatsu K."/>
            <person name="Inamine Y."/>
            <person name="Kuroda M."/>
        </authorList>
    </citation>
    <scope>NUCLEOTIDE SEQUENCE [LARGE SCALE GENOMIC DNA]</scope>
    <source>
        <strain evidence="1 2">WP8-W18-CRE-01</strain>
    </source>
</reference>
<name>A0A6S5TKG0_PSEPU</name>
<organism evidence="1 2">
    <name type="scientific">Pseudomonas putida</name>
    <name type="common">Arthrobacter siderocapsulatus</name>
    <dbReference type="NCBI Taxonomy" id="303"/>
    <lineage>
        <taxon>Bacteria</taxon>
        <taxon>Pseudomonadati</taxon>
        <taxon>Pseudomonadota</taxon>
        <taxon>Gammaproteobacteria</taxon>
        <taxon>Pseudomonadales</taxon>
        <taxon>Pseudomonadaceae</taxon>
        <taxon>Pseudomonas</taxon>
    </lineage>
</organism>
<dbReference type="EMBL" id="AP022227">
    <property type="protein sequence ID" value="BBT41000.1"/>
    <property type="molecule type" value="Genomic_DNA"/>
</dbReference>
<sequence length="185" mass="21165">MPTSSSRPQMIKADPADGYQVWPYRAEAVSPDGDRNNGGIDLLAEPHRIDEIHEATKENGLRYVLEALNSQDSPFMSLGCLSGEDGHYFSYVEFTLRDHAQAANEKAVMAVHDRWQSWIEEKDAEFPGLAQALNERSAWEYREFSFRGSDPQYLIAAFHREQDQESHGKVVEWFERFVLEADHSS</sequence>
<accession>A0A6S5TKG0</accession>
<gene>
    <name evidence="1" type="ORF">WP8W18C01_33410</name>
</gene>
<dbReference type="AlphaFoldDB" id="A0A6S5TKG0"/>
<dbReference type="RefSeq" id="WP_182815776.1">
    <property type="nucleotide sequence ID" value="NZ_AP022227.1"/>
</dbReference>
<evidence type="ECO:0000313" key="2">
    <source>
        <dbReference type="Proteomes" id="UP000515680"/>
    </source>
</evidence>